<evidence type="ECO:0000313" key="2">
    <source>
        <dbReference type="EMBL" id="TKR34242.1"/>
    </source>
</evidence>
<dbReference type="InterPro" id="IPR025870">
    <property type="entry name" value="Glyoxalase-like_dom"/>
</dbReference>
<protein>
    <submittedName>
        <fullName evidence="2">VOC family protein</fullName>
    </submittedName>
</protein>
<dbReference type="OrthoDB" id="7184861at2"/>
<dbReference type="Pfam" id="PF13468">
    <property type="entry name" value="Glyoxalase_3"/>
    <property type="match status" value="1"/>
</dbReference>
<sequence>MPPTVAAVTAEPTAGTNAIDHVLLWGRDIDQTTGILAAKLGFQVRPGRNPGGVPNRYVRMTDRSYIELLAIARPDADMDPGMQADQASLKGGPGVRTFGLRSSALEQARDFLKAQGYAATDIFNASPNDPDGAGPSHPPRWRLFAFEKPPLSSNLFYIDYAPDLVPRIRPDEHPNGAREVSAIWLLSADAEADRKQLERMGLAGATPVHLPQIGARGFCVPVGGKGLLALQPDGAGVAADALRNGGPQVLGVGVGVADIAAAKKRVERGYESMLASYRGSLGEAFLAPTQQDLGLLIEFHAMPANGPAKVCGPMPAAG</sequence>
<name>A0A4U5JWC6_9GAMM</name>
<reference evidence="2 3" key="1">
    <citation type="submission" date="2019-04" db="EMBL/GenBank/DDBJ databases">
        <title>Reference strain of H23.</title>
        <authorList>
            <person name="Luo X."/>
        </authorList>
    </citation>
    <scope>NUCLEOTIDE SEQUENCE [LARGE SCALE GENOMIC DNA]</scope>
    <source>
        <strain evidence="2 3">H23</strain>
    </source>
</reference>
<dbReference type="Gene3D" id="3.10.180.10">
    <property type="entry name" value="2,3-Dihydroxybiphenyl 1,2-Dioxygenase, domain 1"/>
    <property type="match status" value="1"/>
</dbReference>
<accession>A0A4U5JWC6</accession>
<keyword evidence="3" id="KW-1185">Reference proteome</keyword>
<dbReference type="SUPFAM" id="SSF54593">
    <property type="entry name" value="Glyoxalase/Bleomycin resistance protein/Dihydroxybiphenyl dioxygenase"/>
    <property type="match status" value="1"/>
</dbReference>
<feature type="domain" description="Glyoxalase-like" evidence="1">
    <location>
        <begin position="19"/>
        <end position="199"/>
    </location>
</feature>
<evidence type="ECO:0000259" key="1">
    <source>
        <dbReference type="Pfam" id="PF13468"/>
    </source>
</evidence>
<dbReference type="EMBL" id="SZUA01000001">
    <property type="protein sequence ID" value="TKR34242.1"/>
    <property type="molecule type" value="Genomic_DNA"/>
</dbReference>
<evidence type="ECO:0000313" key="3">
    <source>
        <dbReference type="Proteomes" id="UP000308707"/>
    </source>
</evidence>
<dbReference type="InterPro" id="IPR029068">
    <property type="entry name" value="Glyas_Bleomycin-R_OHBP_Dase"/>
</dbReference>
<dbReference type="AlphaFoldDB" id="A0A4U5JWC6"/>
<dbReference type="Proteomes" id="UP000308707">
    <property type="component" value="Unassembled WGS sequence"/>
</dbReference>
<comment type="caution">
    <text evidence="2">The sequence shown here is derived from an EMBL/GenBank/DDBJ whole genome shotgun (WGS) entry which is preliminary data.</text>
</comment>
<organism evidence="2 3">
    <name type="scientific">Luteimonas gilva</name>
    <dbReference type="NCBI Taxonomy" id="2572684"/>
    <lineage>
        <taxon>Bacteria</taxon>
        <taxon>Pseudomonadati</taxon>
        <taxon>Pseudomonadota</taxon>
        <taxon>Gammaproteobacteria</taxon>
        <taxon>Lysobacterales</taxon>
        <taxon>Lysobacteraceae</taxon>
        <taxon>Luteimonas</taxon>
    </lineage>
</organism>
<gene>
    <name evidence="2" type="ORF">FCE95_04305</name>
</gene>
<proteinExistence type="predicted"/>